<dbReference type="EMBL" id="JBGBPY010000001">
    <property type="protein sequence ID" value="MEY2183298.1"/>
    <property type="molecule type" value="Genomic_DNA"/>
</dbReference>
<reference evidence="2 3" key="1">
    <citation type="submission" date="2024-07" db="EMBL/GenBank/DDBJ databases">
        <title>Molecular mechanisms and environmental adaptations of flagellar loss and biofilm growth of Rhodanobacter under environmental stress.</title>
        <authorList>
            <person name="Chen M."/>
        </authorList>
    </citation>
    <scope>NUCLEOTIDE SEQUENCE [LARGE SCALE GENOMIC DNA]</scope>
    <source>
        <strain evidence="2 3">RS22</strain>
    </source>
</reference>
<organism evidence="2 3">
    <name type="scientific">Rhodanobacter humi</name>
    <dbReference type="NCBI Taxonomy" id="1888173"/>
    <lineage>
        <taxon>Bacteria</taxon>
        <taxon>Pseudomonadati</taxon>
        <taxon>Pseudomonadota</taxon>
        <taxon>Gammaproteobacteria</taxon>
        <taxon>Lysobacterales</taxon>
        <taxon>Rhodanobacteraceae</taxon>
        <taxon>Rhodanobacter</taxon>
    </lineage>
</organism>
<proteinExistence type="predicted"/>
<keyword evidence="3" id="KW-1185">Reference proteome</keyword>
<evidence type="ECO:0000256" key="1">
    <source>
        <dbReference type="SAM" id="Phobius"/>
    </source>
</evidence>
<evidence type="ECO:0000313" key="3">
    <source>
        <dbReference type="Proteomes" id="UP001562159"/>
    </source>
</evidence>
<protein>
    <recommendedName>
        <fullName evidence="4">Anti-sigma factor</fullName>
    </recommendedName>
</protein>
<feature type="transmembrane region" description="Helical" evidence="1">
    <location>
        <begin position="52"/>
        <end position="70"/>
    </location>
</feature>
<evidence type="ECO:0000313" key="2">
    <source>
        <dbReference type="EMBL" id="MEY2183298.1"/>
    </source>
</evidence>
<keyword evidence="1" id="KW-0812">Transmembrane</keyword>
<dbReference type="Proteomes" id="UP001562159">
    <property type="component" value="Unassembled WGS sequence"/>
</dbReference>
<accession>A0ABV4ASC4</accession>
<evidence type="ECO:0008006" key="4">
    <source>
        <dbReference type="Google" id="ProtNLM"/>
    </source>
</evidence>
<sequence length="147" mass="16099">MNEFEWRQQMRSLRQPIAPGRDLWGAIDAALEAHDGNVTAPQATRRATRQPWLLAAALASAFLLAGSIGLRLHRNATTATDGATALAKSAWNPSDPRLSGAAIELDAARLELQQAMQQSPHSRALQRLLARTEQQQTQLRHLVHEAG</sequence>
<keyword evidence="1" id="KW-0472">Membrane</keyword>
<name>A0ABV4ASC4_9GAMM</name>
<keyword evidence="1" id="KW-1133">Transmembrane helix</keyword>
<gene>
    <name evidence="2" type="ORF">AB7878_12800</name>
</gene>
<comment type="caution">
    <text evidence="2">The sequence shown here is derived from an EMBL/GenBank/DDBJ whole genome shotgun (WGS) entry which is preliminary data.</text>
</comment>